<dbReference type="RefSeq" id="WP_181616143.1">
    <property type="nucleotide sequence ID" value="NZ_BAABAM010000013.1"/>
</dbReference>
<reference evidence="2 3" key="1">
    <citation type="submission" date="2020-07" db="EMBL/GenBank/DDBJ databases">
        <title>Genomic Encyclopedia of Type Strains, Phase IV (KMG-IV): sequencing the most valuable type-strain genomes for metagenomic binning, comparative biology and taxonomic classification.</title>
        <authorList>
            <person name="Goeker M."/>
        </authorList>
    </citation>
    <scope>NUCLEOTIDE SEQUENCE [LARGE SCALE GENOMIC DNA]</scope>
    <source>
        <strain evidence="2 3">DSM 45533</strain>
    </source>
</reference>
<feature type="chain" id="PRO_5030826706" description="YtkA-like domain-containing protein" evidence="1">
    <location>
        <begin position="23"/>
        <end position="124"/>
    </location>
</feature>
<evidence type="ECO:0008006" key="4">
    <source>
        <dbReference type="Google" id="ProtNLM"/>
    </source>
</evidence>
<proteinExistence type="predicted"/>
<protein>
    <recommendedName>
        <fullName evidence="4">YtkA-like domain-containing protein</fullName>
    </recommendedName>
</protein>
<dbReference type="AlphaFoldDB" id="A0A7W0CUA6"/>
<evidence type="ECO:0000313" key="2">
    <source>
        <dbReference type="EMBL" id="MBA2897441.1"/>
    </source>
</evidence>
<organism evidence="2 3">
    <name type="scientific">Nonomuraea soli</name>
    <dbReference type="NCBI Taxonomy" id="1032476"/>
    <lineage>
        <taxon>Bacteria</taxon>
        <taxon>Bacillati</taxon>
        <taxon>Actinomycetota</taxon>
        <taxon>Actinomycetes</taxon>
        <taxon>Streptosporangiales</taxon>
        <taxon>Streptosporangiaceae</taxon>
        <taxon>Nonomuraea</taxon>
    </lineage>
</organism>
<evidence type="ECO:0000256" key="1">
    <source>
        <dbReference type="SAM" id="SignalP"/>
    </source>
</evidence>
<evidence type="ECO:0000313" key="3">
    <source>
        <dbReference type="Proteomes" id="UP000530928"/>
    </source>
</evidence>
<comment type="caution">
    <text evidence="2">The sequence shown here is derived from an EMBL/GenBank/DDBJ whole genome shotgun (WGS) entry which is preliminary data.</text>
</comment>
<name>A0A7W0CUA6_9ACTN</name>
<keyword evidence="3" id="KW-1185">Reference proteome</keyword>
<dbReference type="Proteomes" id="UP000530928">
    <property type="component" value="Unassembled WGS sequence"/>
</dbReference>
<keyword evidence="1" id="KW-0732">Signal</keyword>
<sequence length="124" mass="13656">MRKILAYAIVAVLTLTAAACSAAPETPPVPLSFAGSGSKDMPGLKLYGEYDITISHDAGDDPEAFLFFIAWVYEDVDSPEAIILKDRDKRKNTVTITREYDGIYELAIAAADNEKWKVDFKPKP</sequence>
<dbReference type="EMBL" id="JACDUR010000011">
    <property type="protein sequence ID" value="MBA2897441.1"/>
    <property type="molecule type" value="Genomic_DNA"/>
</dbReference>
<accession>A0A7W0CUA6</accession>
<gene>
    <name evidence="2" type="ORF">HNR30_008839</name>
</gene>
<dbReference type="PROSITE" id="PS51257">
    <property type="entry name" value="PROKAR_LIPOPROTEIN"/>
    <property type="match status" value="1"/>
</dbReference>
<feature type="signal peptide" evidence="1">
    <location>
        <begin position="1"/>
        <end position="22"/>
    </location>
</feature>